<proteinExistence type="predicted"/>
<dbReference type="Proteomes" id="UP001460270">
    <property type="component" value="Unassembled WGS sequence"/>
</dbReference>
<gene>
    <name evidence="1" type="ORF">WMY93_012809</name>
</gene>
<protein>
    <submittedName>
        <fullName evidence="1">Uncharacterized protein</fullName>
    </submittedName>
</protein>
<evidence type="ECO:0000313" key="2">
    <source>
        <dbReference type="Proteomes" id="UP001460270"/>
    </source>
</evidence>
<sequence length="145" mass="16839">MASLQCVTRAAVITHLIYPQAVSGPDPERMACLMNGADEDNSNQRGAERFAHDLNLRLIKPRLHRVLWLSQNQLFTGEQLTVLQHFNEERLCVLTSDSPNRLQQSKWWINVKLEQRRDIFRLHLQAMGPLAALRHPLLRLEQREV</sequence>
<name>A0AAW0NYA7_9GOBI</name>
<dbReference type="AlphaFoldDB" id="A0AAW0NYA7"/>
<organism evidence="1 2">
    <name type="scientific">Mugilogobius chulae</name>
    <name type="common">yellowstripe goby</name>
    <dbReference type="NCBI Taxonomy" id="88201"/>
    <lineage>
        <taxon>Eukaryota</taxon>
        <taxon>Metazoa</taxon>
        <taxon>Chordata</taxon>
        <taxon>Craniata</taxon>
        <taxon>Vertebrata</taxon>
        <taxon>Euteleostomi</taxon>
        <taxon>Actinopterygii</taxon>
        <taxon>Neopterygii</taxon>
        <taxon>Teleostei</taxon>
        <taxon>Neoteleostei</taxon>
        <taxon>Acanthomorphata</taxon>
        <taxon>Gobiaria</taxon>
        <taxon>Gobiiformes</taxon>
        <taxon>Gobioidei</taxon>
        <taxon>Gobiidae</taxon>
        <taxon>Gobionellinae</taxon>
        <taxon>Mugilogobius</taxon>
    </lineage>
</organism>
<comment type="caution">
    <text evidence="1">The sequence shown here is derived from an EMBL/GenBank/DDBJ whole genome shotgun (WGS) entry which is preliminary data.</text>
</comment>
<reference evidence="2" key="1">
    <citation type="submission" date="2024-04" db="EMBL/GenBank/DDBJ databases">
        <title>Salinicola lusitanus LLJ914,a marine bacterium isolated from the Okinawa Trough.</title>
        <authorList>
            <person name="Li J."/>
        </authorList>
    </citation>
    <scope>NUCLEOTIDE SEQUENCE [LARGE SCALE GENOMIC DNA]</scope>
</reference>
<accession>A0AAW0NYA7</accession>
<evidence type="ECO:0000313" key="1">
    <source>
        <dbReference type="EMBL" id="KAK7912598.1"/>
    </source>
</evidence>
<dbReference type="EMBL" id="JBBPFD010000009">
    <property type="protein sequence ID" value="KAK7912598.1"/>
    <property type="molecule type" value="Genomic_DNA"/>
</dbReference>
<keyword evidence="2" id="KW-1185">Reference proteome</keyword>